<dbReference type="SUPFAM" id="SSF57850">
    <property type="entry name" value="RING/U-box"/>
    <property type="match status" value="1"/>
</dbReference>
<evidence type="ECO:0000313" key="8">
    <source>
        <dbReference type="EMBL" id="CAJ1966189.1"/>
    </source>
</evidence>
<sequence>MQKAVLHSLSVFCLFAKNNSAVVRASDLTAAGMGDHHHGDQGSSGDVSTSGIEDNDKVGYEQISMWDGIDVLVVAFFAVAAVWLFVSIIYSVILLLLLKLQAQGRLDLDDENFGQLKCCNGFFNFDLGCIARRYAVRMTRNESDSPQHTITRIERRAALEVILKTSTTPKDVVTDVVECSEKSGEVHIVDGNETLCSICLSGYENDHVVITTKCGHQFHKACLMDWLERRNNSECPVCRETLIAEGAIWEKVQTMRKSQRKTKGLLYRVARFIVFSDSTNNDRVEGSPSNSMTDNEEMSDVEHATN</sequence>
<dbReference type="EMBL" id="CAKOGP040002261">
    <property type="protein sequence ID" value="CAJ1966189.1"/>
    <property type="molecule type" value="Genomic_DNA"/>
</dbReference>
<dbReference type="Gene3D" id="3.30.40.10">
    <property type="entry name" value="Zinc/RING finger domain, C3HC4 (zinc finger)"/>
    <property type="match status" value="1"/>
</dbReference>
<evidence type="ECO:0000256" key="3">
    <source>
        <dbReference type="ARBA" id="ARBA00022833"/>
    </source>
</evidence>
<evidence type="ECO:0000256" key="1">
    <source>
        <dbReference type="ARBA" id="ARBA00022723"/>
    </source>
</evidence>
<evidence type="ECO:0000256" key="2">
    <source>
        <dbReference type="ARBA" id="ARBA00022771"/>
    </source>
</evidence>
<name>A0AAD2JNC7_9STRA</name>
<dbReference type="AlphaFoldDB" id="A0AAD2JNC7"/>
<dbReference type="PANTHER" id="PTHR45798">
    <property type="entry name" value="RING-H2 FINGER PROTEIN ATL61-RELATED-RELATED"/>
    <property type="match status" value="1"/>
</dbReference>
<dbReference type="PANTHER" id="PTHR45798:SF97">
    <property type="entry name" value="ALCOHOL-SENSITIVE RING FINGER PROTEIN 1"/>
    <property type="match status" value="1"/>
</dbReference>
<dbReference type="InterPro" id="IPR001841">
    <property type="entry name" value="Znf_RING"/>
</dbReference>
<evidence type="ECO:0000256" key="6">
    <source>
        <dbReference type="SAM" id="Phobius"/>
    </source>
</evidence>
<dbReference type="GO" id="GO:0008270">
    <property type="term" value="F:zinc ion binding"/>
    <property type="evidence" value="ECO:0007669"/>
    <property type="project" value="UniProtKB-KW"/>
</dbReference>
<evidence type="ECO:0000259" key="7">
    <source>
        <dbReference type="PROSITE" id="PS50089"/>
    </source>
</evidence>
<dbReference type="SMART" id="SM00184">
    <property type="entry name" value="RING"/>
    <property type="match status" value="1"/>
</dbReference>
<keyword evidence="9" id="KW-1185">Reference proteome</keyword>
<protein>
    <recommendedName>
        <fullName evidence="7">RING-type domain-containing protein</fullName>
    </recommendedName>
</protein>
<dbReference type="Proteomes" id="UP001295423">
    <property type="component" value="Unassembled WGS sequence"/>
</dbReference>
<proteinExistence type="predicted"/>
<feature type="region of interest" description="Disordered" evidence="5">
    <location>
        <begin position="281"/>
        <end position="306"/>
    </location>
</feature>
<keyword evidence="1" id="KW-0479">Metal-binding</keyword>
<evidence type="ECO:0000313" key="9">
    <source>
        <dbReference type="Proteomes" id="UP001295423"/>
    </source>
</evidence>
<reference evidence="8" key="1">
    <citation type="submission" date="2023-08" db="EMBL/GenBank/DDBJ databases">
        <authorList>
            <person name="Audoor S."/>
            <person name="Bilcke G."/>
        </authorList>
    </citation>
    <scope>NUCLEOTIDE SEQUENCE</scope>
</reference>
<keyword evidence="2 4" id="KW-0863">Zinc-finger</keyword>
<dbReference type="InterPro" id="IPR052788">
    <property type="entry name" value="RING-type_E3_ligase_ATL"/>
</dbReference>
<accession>A0AAD2JNC7</accession>
<evidence type="ECO:0000256" key="4">
    <source>
        <dbReference type="PROSITE-ProRule" id="PRU00175"/>
    </source>
</evidence>
<dbReference type="InterPro" id="IPR013083">
    <property type="entry name" value="Znf_RING/FYVE/PHD"/>
</dbReference>
<dbReference type="SMART" id="SM00744">
    <property type="entry name" value="RINGv"/>
    <property type="match status" value="1"/>
</dbReference>
<keyword evidence="3" id="KW-0862">Zinc</keyword>
<dbReference type="PROSITE" id="PS50089">
    <property type="entry name" value="ZF_RING_2"/>
    <property type="match status" value="1"/>
</dbReference>
<evidence type="ECO:0000256" key="5">
    <source>
        <dbReference type="SAM" id="MobiDB-lite"/>
    </source>
</evidence>
<keyword evidence="6" id="KW-0812">Transmembrane</keyword>
<comment type="caution">
    <text evidence="8">The sequence shown here is derived from an EMBL/GenBank/DDBJ whole genome shotgun (WGS) entry which is preliminary data.</text>
</comment>
<feature type="domain" description="RING-type" evidence="7">
    <location>
        <begin position="196"/>
        <end position="239"/>
    </location>
</feature>
<organism evidence="8 9">
    <name type="scientific">Cylindrotheca closterium</name>
    <dbReference type="NCBI Taxonomy" id="2856"/>
    <lineage>
        <taxon>Eukaryota</taxon>
        <taxon>Sar</taxon>
        <taxon>Stramenopiles</taxon>
        <taxon>Ochrophyta</taxon>
        <taxon>Bacillariophyta</taxon>
        <taxon>Bacillariophyceae</taxon>
        <taxon>Bacillariophycidae</taxon>
        <taxon>Bacillariales</taxon>
        <taxon>Bacillariaceae</taxon>
        <taxon>Cylindrotheca</taxon>
    </lineage>
</organism>
<keyword evidence="6" id="KW-1133">Transmembrane helix</keyword>
<dbReference type="InterPro" id="IPR011016">
    <property type="entry name" value="Znf_RING-CH"/>
</dbReference>
<keyword evidence="6" id="KW-0472">Membrane</keyword>
<gene>
    <name evidence="8" type="ORF">CYCCA115_LOCUS21772</name>
</gene>
<dbReference type="Pfam" id="PF13639">
    <property type="entry name" value="zf-RING_2"/>
    <property type="match status" value="1"/>
</dbReference>
<feature type="transmembrane region" description="Helical" evidence="6">
    <location>
        <begin position="71"/>
        <end position="98"/>
    </location>
</feature>